<gene>
    <name evidence="2" type="ORF">I4J89_22595</name>
</gene>
<evidence type="ECO:0000256" key="1">
    <source>
        <dbReference type="SAM" id="MobiDB-lite"/>
    </source>
</evidence>
<dbReference type="Gene3D" id="3.40.50.300">
    <property type="entry name" value="P-loop containing nucleotide triphosphate hydrolases"/>
    <property type="match status" value="1"/>
</dbReference>
<dbReference type="Proteomes" id="UP000598146">
    <property type="component" value="Unassembled WGS sequence"/>
</dbReference>
<dbReference type="EMBL" id="JADQTO010000010">
    <property type="protein sequence ID" value="MBG0564240.1"/>
    <property type="molecule type" value="Genomic_DNA"/>
</dbReference>
<keyword evidence="3" id="KW-1185">Reference proteome</keyword>
<accession>A0A931FZ16</accession>
<proteinExistence type="predicted"/>
<organism evidence="2 3">
    <name type="scientific">Actinoplanes aureus</name>
    <dbReference type="NCBI Taxonomy" id="2792083"/>
    <lineage>
        <taxon>Bacteria</taxon>
        <taxon>Bacillati</taxon>
        <taxon>Actinomycetota</taxon>
        <taxon>Actinomycetes</taxon>
        <taxon>Micromonosporales</taxon>
        <taxon>Micromonosporaceae</taxon>
        <taxon>Actinoplanes</taxon>
    </lineage>
</organism>
<reference evidence="2" key="1">
    <citation type="submission" date="2020-11" db="EMBL/GenBank/DDBJ databases">
        <title>Isolation and identification of active actinomycetes.</title>
        <authorList>
            <person name="Sun X."/>
        </authorList>
    </citation>
    <scope>NUCLEOTIDE SEQUENCE</scope>
    <source>
        <strain evidence="2">NEAU-A11</strain>
    </source>
</reference>
<evidence type="ECO:0000313" key="2">
    <source>
        <dbReference type="EMBL" id="MBG0564240.1"/>
    </source>
</evidence>
<name>A0A931FZ16_9ACTN</name>
<dbReference type="InterPro" id="IPR027417">
    <property type="entry name" value="P-loop_NTPase"/>
</dbReference>
<comment type="caution">
    <text evidence="2">The sequence shown here is derived from an EMBL/GenBank/DDBJ whole genome shotgun (WGS) entry which is preliminary data.</text>
</comment>
<dbReference type="AlphaFoldDB" id="A0A931FZ16"/>
<sequence>MTKAADRATGRPLILAIDGRGGAGKSSLAGRLLPAIPGSAVVHTDDVAWWHSRFGWSDLMADHVLTPLHAGGAVSFTPPAWRERGRPGSIEVPAGCSAVLVEGVGASRQELIHLIDVAVWVQSDFAHAEERGLQRDIERDGLDPATARHEWDEWMAEEIPFLSHDRPWERADFVVSGTPTQRHDPQTQVVAAPPFLDRGSTGPASSGYA</sequence>
<protein>
    <recommendedName>
        <fullName evidence="4">Uridine kinase</fullName>
    </recommendedName>
</protein>
<dbReference type="SUPFAM" id="SSF52540">
    <property type="entry name" value="P-loop containing nucleoside triphosphate hydrolases"/>
    <property type="match status" value="1"/>
</dbReference>
<evidence type="ECO:0000313" key="3">
    <source>
        <dbReference type="Proteomes" id="UP000598146"/>
    </source>
</evidence>
<feature type="region of interest" description="Disordered" evidence="1">
    <location>
        <begin position="177"/>
        <end position="209"/>
    </location>
</feature>
<evidence type="ECO:0008006" key="4">
    <source>
        <dbReference type="Google" id="ProtNLM"/>
    </source>
</evidence>